<dbReference type="Proteomes" id="UP000242770">
    <property type="component" value="Unassembled WGS sequence"/>
</dbReference>
<evidence type="ECO:0000313" key="2">
    <source>
        <dbReference type="EMBL" id="CDS01825.1"/>
    </source>
</evidence>
<dbReference type="OrthoDB" id="2541982at2759"/>
<protein>
    <submittedName>
        <fullName evidence="2">Uncharacterized protein</fullName>
    </submittedName>
</protein>
<dbReference type="EMBL" id="CCFA01004629">
    <property type="protein sequence ID" value="CDS01825.1"/>
    <property type="molecule type" value="Genomic_DNA"/>
</dbReference>
<reference evidence="2" key="1">
    <citation type="submission" date="2014-06" db="EMBL/GenBank/DDBJ databases">
        <authorList>
            <person name="Berkman J.Paul."/>
        </authorList>
    </citation>
    <scope>NUCLEOTIDE SEQUENCE [LARGE SCALE GENOMIC DNA]</scope>
</reference>
<reference evidence="4" key="2">
    <citation type="submission" date="2014-06" db="EMBL/GenBank/DDBJ databases">
        <authorList>
            <person name="Berkman P.J."/>
        </authorList>
    </citation>
    <scope>NUCLEOTIDE SEQUENCE [LARGE SCALE GENOMIC DNA]</scope>
</reference>
<dbReference type="AlphaFoldDB" id="A0A0F7RZ95"/>
<gene>
    <name evidence="2" type="primary">SSCI76010.1</name>
    <name evidence="3" type="ORF">SPSC_01515</name>
</gene>
<evidence type="ECO:0000313" key="3">
    <source>
        <dbReference type="EMBL" id="CDU22885.1"/>
    </source>
</evidence>
<feature type="region of interest" description="Disordered" evidence="1">
    <location>
        <begin position="40"/>
        <end position="60"/>
    </location>
</feature>
<sequence length="142" mass="15752">MCIFEDLSALQPSIEPVVIEYEVYICKQEEYIKVDAVSAQSSSETPCSPPAYEAKPRSTVTVSAPRSKGNFFSRIFSRTTKKAARTEQELPSYREAELMQAWAEVGIDVNDRKQGPKPHCTPEELLSAMDGLFGTRTVSKAA</sequence>
<proteinExistence type="predicted"/>
<name>A0A0F7RZ95_9BASI</name>
<reference evidence="3" key="3">
    <citation type="submission" date="2014-06" db="EMBL/GenBank/DDBJ databases">
        <authorList>
            <person name="Ju J."/>
            <person name="Zhang J."/>
        </authorList>
    </citation>
    <scope>NUCLEOTIDE SEQUENCE</scope>
    <source>
        <strain evidence="3">SscI8</strain>
    </source>
</reference>
<keyword evidence="4" id="KW-1185">Reference proteome</keyword>
<organism evidence="2 4">
    <name type="scientific">Sporisorium scitamineum</name>
    <dbReference type="NCBI Taxonomy" id="49012"/>
    <lineage>
        <taxon>Eukaryota</taxon>
        <taxon>Fungi</taxon>
        <taxon>Dikarya</taxon>
        <taxon>Basidiomycota</taxon>
        <taxon>Ustilaginomycotina</taxon>
        <taxon>Ustilaginomycetes</taxon>
        <taxon>Ustilaginales</taxon>
        <taxon>Ustilaginaceae</taxon>
        <taxon>Sporisorium</taxon>
    </lineage>
</organism>
<dbReference type="EMBL" id="LK056657">
    <property type="protein sequence ID" value="CDU22885.1"/>
    <property type="molecule type" value="Genomic_DNA"/>
</dbReference>
<evidence type="ECO:0000256" key="1">
    <source>
        <dbReference type="SAM" id="MobiDB-lite"/>
    </source>
</evidence>
<accession>A0A0F7RZ95</accession>
<evidence type="ECO:0000313" key="4">
    <source>
        <dbReference type="Proteomes" id="UP000242770"/>
    </source>
</evidence>